<feature type="region of interest" description="Disordered" evidence="5">
    <location>
        <begin position="35"/>
        <end position="66"/>
    </location>
</feature>
<organism evidence="7 8">
    <name type="scientific">Pinctada imbricata</name>
    <name type="common">Atlantic pearl-oyster</name>
    <name type="synonym">Pinctada martensii</name>
    <dbReference type="NCBI Taxonomy" id="66713"/>
    <lineage>
        <taxon>Eukaryota</taxon>
        <taxon>Metazoa</taxon>
        <taxon>Spiralia</taxon>
        <taxon>Lophotrochozoa</taxon>
        <taxon>Mollusca</taxon>
        <taxon>Bivalvia</taxon>
        <taxon>Autobranchia</taxon>
        <taxon>Pteriomorphia</taxon>
        <taxon>Pterioida</taxon>
        <taxon>Pterioidea</taxon>
        <taxon>Pteriidae</taxon>
        <taxon>Pinctada</taxon>
    </lineage>
</organism>
<reference evidence="7" key="1">
    <citation type="submission" date="2019-08" db="EMBL/GenBank/DDBJ databases">
        <title>The improved chromosome-level genome for the pearl oyster Pinctada fucata martensii using PacBio sequencing and Hi-C.</title>
        <authorList>
            <person name="Zheng Z."/>
        </authorList>
    </citation>
    <scope>NUCLEOTIDE SEQUENCE</scope>
    <source>
        <strain evidence="7">ZZ-2019</strain>
        <tissue evidence="7">Adductor muscle</tissue>
    </source>
</reference>
<gene>
    <name evidence="7" type="ORF">FSP39_003545</name>
</gene>
<feature type="compositionally biased region" description="Polar residues" evidence="5">
    <location>
        <begin position="171"/>
        <end position="184"/>
    </location>
</feature>
<protein>
    <recommendedName>
        <fullName evidence="6">BHLH domain-containing protein</fullName>
    </recommendedName>
</protein>
<evidence type="ECO:0000313" key="7">
    <source>
        <dbReference type="EMBL" id="KAK3096814.1"/>
    </source>
</evidence>
<sequence length="226" mass="25676">MNAHKIQQPYILLKPDNFHFDGHFHALQSLENVQPRTNADSLDSKKRNTLEGKRQKPLAMSRRNARERRRVKLINLGYETLRHHVPAGIENKKLSKVETLRSAVNYIKYLQSLLESNDPFKLDSPASSQQSQESDNQNGTGLVERTLSSDSSVEEQSPVIVKEERLDNHIPCSQSDSVRETSTAAEPAAKEDHVFIDIAKWLCQNSDSIKHSNFKFKGKDTGIKML</sequence>
<dbReference type="SUPFAM" id="SSF47459">
    <property type="entry name" value="HLH, helix-loop-helix DNA-binding domain"/>
    <property type="match status" value="1"/>
</dbReference>
<dbReference type="FunFam" id="4.10.280.10:FF:000029">
    <property type="entry name" value="Achaete-scute family bHLH transcription factor 1"/>
    <property type="match status" value="1"/>
</dbReference>
<evidence type="ECO:0000256" key="1">
    <source>
        <dbReference type="ARBA" id="ARBA00004123"/>
    </source>
</evidence>
<dbReference type="SMART" id="SM00353">
    <property type="entry name" value="HLH"/>
    <property type="match status" value="1"/>
</dbReference>
<dbReference type="PROSITE" id="PS50888">
    <property type="entry name" value="BHLH"/>
    <property type="match status" value="1"/>
</dbReference>
<keyword evidence="8" id="KW-1185">Reference proteome</keyword>
<dbReference type="GO" id="GO:0007399">
    <property type="term" value="P:nervous system development"/>
    <property type="evidence" value="ECO:0007669"/>
    <property type="project" value="UniProtKB-KW"/>
</dbReference>
<feature type="region of interest" description="Disordered" evidence="5">
    <location>
        <begin position="120"/>
        <end position="186"/>
    </location>
</feature>
<name>A0AA88YH71_PINIB</name>
<evidence type="ECO:0000256" key="2">
    <source>
        <dbReference type="ARBA" id="ARBA00022902"/>
    </source>
</evidence>
<feature type="compositionally biased region" description="Basic and acidic residues" evidence="5">
    <location>
        <begin position="42"/>
        <end position="54"/>
    </location>
</feature>
<evidence type="ECO:0000259" key="6">
    <source>
        <dbReference type="PROSITE" id="PS50888"/>
    </source>
</evidence>
<dbReference type="PANTHER" id="PTHR23349">
    <property type="entry name" value="BASIC HELIX-LOOP-HELIX TRANSCRIPTION FACTOR, TWIST"/>
    <property type="match status" value="1"/>
</dbReference>
<dbReference type="InterPro" id="IPR011598">
    <property type="entry name" value="bHLH_dom"/>
</dbReference>
<dbReference type="GO" id="GO:0046983">
    <property type="term" value="F:protein dimerization activity"/>
    <property type="evidence" value="ECO:0007669"/>
    <property type="project" value="InterPro"/>
</dbReference>
<dbReference type="GO" id="GO:0000977">
    <property type="term" value="F:RNA polymerase II transcription regulatory region sequence-specific DNA binding"/>
    <property type="evidence" value="ECO:0007669"/>
    <property type="project" value="TreeGrafter"/>
</dbReference>
<dbReference type="Pfam" id="PF00010">
    <property type="entry name" value="HLH"/>
    <property type="match status" value="1"/>
</dbReference>
<dbReference type="InterPro" id="IPR036638">
    <property type="entry name" value="HLH_DNA-bd_sf"/>
</dbReference>
<proteinExistence type="predicted"/>
<evidence type="ECO:0000256" key="5">
    <source>
        <dbReference type="SAM" id="MobiDB-lite"/>
    </source>
</evidence>
<feature type="compositionally biased region" description="Polar residues" evidence="5">
    <location>
        <begin position="146"/>
        <end position="155"/>
    </location>
</feature>
<dbReference type="Proteomes" id="UP001186944">
    <property type="component" value="Unassembled WGS sequence"/>
</dbReference>
<dbReference type="EMBL" id="VSWD01000007">
    <property type="protein sequence ID" value="KAK3096814.1"/>
    <property type="molecule type" value="Genomic_DNA"/>
</dbReference>
<feature type="domain" description="BHLH" evidence="6">
    <location>
        <begin position="58"/>
        <end position="110"/>
    </location>
</feature>
<evidence type="ECO:0000313" key="8">
    <source>
        <dbReference type="Proteomes" id="UP001186944"/>
    </source>
</evidence>
<dbReference type="GO" id="GO:0005634">
    <property type="term" value="C:nucleus"/>
    <property type="evidence" value="ECO:0007669"/>
    <property type="project" value="UniProtKB-SubCell"/>
</dbReference>
<comment type="caution">
    <text evidence="7">The sequence shown here is derived from an EMBL/GenBank/DDBJ whole genome shotgun (WGS) entry which is preliminary data.</text>
</comment>
<dbReference type="PANTHER" id="PTHR23349:SF108">
    <property type="entry name" value="BHLH DOMAIN-CONTAINING PROTEIN"/>
    <property type="match status" value="1"/>
</dbReference>
<feature type="compositionally biased region" description="Low complexity" evidence="5">
    <location>
        <begin position="127"/>
        <end position="138"/>
    </location>
</feature>
<dbReference type="AlphaFoldDB" id="A0AA88YH71"/>
<accession>A0AA88YH71</accession>
<keyword evidence="4" id="KW-0539">Nucleus</keyword>
<evidence type="ECO:0000256" key="3">
    <source>
        <dbReference type="ARBA" id="ARBA00023125"/>
    </source>
</evidence>
<dbReference type="Gene3D" id="4.10.280.10">
    <property type="entry name" value="Helix-loop-helix DNA-binding domain"/>
    <property type="match status" value="1"/>
</dbReference>
<evidence type="ECO:0000256" key="4">
    <source>
        <dbReference type="ARBA" id="ARBA00023242"/>
    </source>
</evidence>
<keyword evidence="2" id="KW-0524">Neurogenesis</keyword>
<comment type="subcellular location">
    <subcellularLocation>
        <location evidence="1">Nucleus</location>
    </subcellularLocation>
</comment>
<dbReference type="InterPro" id="IPR050283">
    <property type="entry name" value="E-box_TF_Regulators"/>
</dbReference>
<dbReference type="GO" id="GO:0000981">
    <property type="term" value="F:DNA-binding transcription factor activity, RNA polymerase II-specific"/>
    <property type="evidence" value="ECO:0007669"/>
    <property type="project" value="TreeGrafter"/>
</dbReference>
<keyword evidence="3" id="KW-0238">DNA-binding</keyword>